<dbReference type="RefSeq" id="WP_139887688.1">
    <property type="nucleotide sequence ID" value="NZ_VEPV01000018.1"/>
</dbReference>
<feature type="region of interest" description="Disordered" evidence="1">
    <location>
        <begin position="172"/>
        <end position="193"/>
    </location>
</feature>
<dbReference type="Proteomes" id="UP000312495">
    <property type="component" value="Unassembled WGS sequence"/>
</dbReference>
<accession>A0A5C4ZXR0</accession>
<dbReference type="AlphaFoldDB" id="A0A5C4ZXR0"/>
<evidence type="ECO:0008006" key="5">
    <source>
        <dbReference type="Google" id="ProtNLM"/>
    </source>
</evidence>
<feature type="compositionally biased region" description="Low complexity" evidence="1">
    <location>
        <begin position="173"/>
        <end position="189"/>
    </location>
</feature>
<sequence length="262" mass="29738">MRKLAYFILTIVSLFLLTSCGVTEEEKKETAVLVEKQVQKLIVPIQSNENVLKYLTNVTYEKDPFYADDINLHYNIVGTLNDSFGDLSIKEQYDFFASVTEIIRNVNKENRGKLSCSKDFLCDIYYVQFTTSNQKYKMYYKDLIDIETVKKEQTLVIGDKYEYDSKGIRVNDKNSTSDSSTSETNTSTSDGDDWVKMDDSQKYNIVSSVLTSLKSKGYTISEDTDWFVDALNAFYGENVTNSTKVTEAITLAGFGGKVISKP</sequence>
<gene>
    <name evidence="3" type="ORF">FHY71_26630</name>
</gene>
<protein>
    <recommendedName>
        <fullName evidence="5">Lipoprotein</fullName>
    </recommendedName>
</protein>
<proteinExistence type="predicted"/>
<reference evidence="3 4" key="1">
    <citation type="submission" date="2019-06" db="EMBL/GenBank/DDBJ databases">
        <title>Biocontrol Bacillus strains from Vietnam.</title>
        <authorList>
            <person name="Borriss R."/>
            <person name="Lasch P."/>
            <person name="Thanh Tam L.T."/>
            <person name="Luong P.T."/>
            <person name="Phuong Thao L.T."/>
            <person name="Kim Chung L.T."/>
        </authorList>
    </citation>
    <scope>NUCLEOTIDE SEQUENCE [LARGE SCALE GENOMIC DNA]</scope>
    <source>
        <strain evidence="3 4">SN1</strain>
    </source>
</reference>
<feature type="chain" id="PRO_5022995992" description="Lipoprotein" evidence="2">
    <location>
        <begin position="25"/>
        <end position="262"/>
    </location>
</feature>
<name>A0A5C4ZXR0_9BACI</name>
<comment type="caution">
    <text evidence="3">The sequence shown here is derived from an EMBL/GenBank/DDBJ whole genome shotgun (WGS) entry which is preliminary data.</text>
</comment>
<evidence type="ECO:0000256" key="2">
    <source>
        <dbReference type="SAM" id="SignalP"/>
    </source>
</evidence>
<evidence type="ECO:0000313" key="3">
    <source>
        <dbReference type="EMBL" id="TNP10796.1"/>
    </source>
</evidence>
<feature type="signal peptide" evidence="2">
    <location>
        <begin position="1"/>
        <end position="24"/>
    </location>
</feature>
<evidence type="ECO:0000256" key="1">
    <source>
        <dbReference type="SAM" id="MobiDB-lite"/>
    </source>
</evidence>
<evidence type="ECO:0000313" key="4">
    <source>
        <dbReference type="Proteomes" id="UP000312495"/>
    </source>
</evidence>
<dbReference type="EMBL" id="VEPV01000018">
    <property type="protein sequence ID" value="TNP10796.1"/>
    <property type="molecule type" value="Genomic_DNA"/>
</dbReference>
<keyword evidence="2" id="KW-0732">Signal</keyword>
<dbReference type="PROSITE" id="PS51257">
    <property type="entry name" value="PROKAR_LIPOPROTEIN"/>
    <property type="match status" value="1"/>
</dbReference>
<organism evidence="3 4">
    <name type="scientific">Bacillus tropicus</name>
    <dbReference type="NCBI Taxonomy" id="2026188"/>
    <lineage>
        <taxon>Bacteria</taxon>
        <taxon>Bacillati</taxon>
        <taxon>Bacillota</taxon>
        <taxon>Bacilli</taxon>
        <taxon>Bacillales</taxon>
        <taxon>Bacillaceae</taxon>
        <taxon>Bacillus</taxon>
        <taxon>Bacillus cereus group</taxon>
    </lineage>
</organism>